<reference evidence="12 13" key="1">
    <citation type="submission" date="2024-02" db="EMBL/GenBank/DDBJ databases">
        <title>Herpetosiphon gulosus NBRC 112829.</title>
        <authorList>
            <person name="Ichikawa N."/>
            <person name="Katano-Makiyama Y."/>
            <person name="Hidaka K."/>
        </authorList>
    </citation>
    <scope>NUCLEOTIDE SEQUENCE [LARGE SCALE GENOMIC DNA]</scope>
    <source>
        <strain evidence="12 13">NBRC 112829</strain>
    </source>
</reference>
<keyword evidence="5 9" id="KW-0812">Transmembrane</keyword>
<feature type="transmembrane region" description="Helical" evidence="9">
    <location>
        <begin position="129"/>
        <end position="149"/>
    </location>
</feature>
<evidence type="ECO:0000259" key="10">
    <source>
        <dbReference type="Pfam" id="PF13231"/>
    </source>
</evidence>
<feature type="compositionally biased region" description="Low complexity" evidence="8">
    <location>
        <begin position="322"/>
        <end position="333"/>
    </location>
</feature>
<dbReference type="PANTHER" id="PTHR33908">
    <property type="entry name" value="MANNOSYLTRANSFERASE YKCB-RELATED"/>
    <property type="match status" value="1"/>
</dbReference>
<feature type="region of interest" description="Disordered" evidence="8">
    <location>
        <begin position="282"/>
        <end position="347"/>
    </location>
</feature>
<evidence type="ECO:0000256" key="9">
    <source>
        <dbReference type="SAM" id="Phobius"/>
    </source>
</evidence>
<feature type="transmembrane region" description="Helical" evidence="9">
    <location>
        <begin position="450"/>
        <end position="467"/>
    </location>
</feature>
<protein>
    <recommendedName>
        <fullName evidence="14">Glycosyltransferase RgtA/B/C/D-like domain-containing protein</fullName>
    </recommendedName>
</protein>
<feature type="transmembrane region" description="Helical" evidence="9">
    <location>
        <begin position="184"/>
        <end position="212"/>
    </location>
</feature>
<name>A0ABP9X5I1_9CHLR</name>
<comment type="subcellular location">
    <subcellularLocation>
        <location evidence="1">Cell membrane</location>
        <topology evidence="1">Multi-pass membrane protein</topology>
    </subcellularLocation>
</comment>
<feature type="domain" description="Glycosyltransferase RgtA/B/C/D-like" evidence="10">
    <location>
        <begin position="83"/>
        <end position="241"/>
    </location>
</feature>
<dbReference type="InterPro" id="IPR038731">
    <property type="entry name" value="RgtA/B/C-like"/>
</dbReference>
<feature type="transmembrane region" description="Helical" evidence="9">
    <location>
        <begin position="479"/>
        <end position="500"/>
    </location>
</feature>
<keyword evidence="7 9" id="KW-0472">Membrane</keyword>
<keyword evidence="4" id="KW-0808">Transferase</keyword>
<dbReference type="Proteomes" id="UP001428290">
    <property type="component" value="Unassembled WGS sequence"/>
</dbReference>
<evidence type="ECO:0000256" key="1">
    <source>
        <dbReference type="ARBA" id="ARBA00004651"/>
    </source>
</evidence>
<evidence type="ECO:0000256" key="4">
    <source>
        <dbReference type="ARBA" id="ARBA00022679"/>
    </source>
</evidence>
<dbReference type="Pfam" id="PF13231">
    <property type="entry name" value="PMT_2"/>
    <property type="match status" value="1"/>
</dbReference>
<feature type="transmembrane region" description="Helical" evidence="9">
    <location>
        <begin position="425"/>
        <end position="444"/>
    </location>
</feature>
<feature type="transmembrane region" description="Helical" evidence="9">
    <location>
        <begin position="506"/>
        <end position="528"/>
    </location>
</feature>
<feature type="transmembrane region" description="Helical" evidence="9">
    <location>
        <begin position="399"/>
        <end position="418"/>
    </location>
</feature>
<evidence type="ECO:0000256" key="8">
    <source>
        <dbReference type="SAM" id="MobiDB-lite"/>
    </source>
</evidence>
<keyword evidence="13" id="KW-1185">Reference proteome</keyword>
<organism evidence="12 13">
    <name type="scientific">Herpetosiphon gulosus</name>
    <dbReference type="NCBI Taxonomy" id="1973496"/>
    <lineage>
        <taxon>Bacteria</taxon>
        <taxon>Bacillati</taxon>
        <taxon>Chloroflexota</taxon>
        <taxon>Chloroflexia</taxon>
        <taxon>Herpetosiphonales</taxon>
        <taxon>Herpetosiphonaceae</taxon>
        <taxon>Herpetosiphon</taxon>
    </lineage>
</organism>
<dbReference type="EMBL" id="BAABRU010000013">
    <property type="protein sequence ID" value="GAA5529808.1"/>
    <property type="molecule type" value="Genomic_DNA"/>
</dbReference>
<keyword evidence="6 9" id="KW-1133">Transmembrane helix</keyword>
<feature type="domain" description="Putative mannosyltransferase YkcA/B-like C-terminal" evidence="11">
    <location>
        <begin position="562"/>
        <end position="652"/>
    </location>
</feature>
<feature type="transmembrane region" description="Helical" evidence="9">
    <location>
        <begin position="94"/>
        <end position="122"/>
    </location>
</feature>
<evidence type="ECO:0008006" key="14">
    <source>
        <dbReference type="Google" id="ProtNLM"/>
    </source>
</evidence>
<dbReference type="Pfam" id="PF24878">
    <property type="entry name" value="YkcB_C"/>
    <property type="match status" value="1"/>
</dbReference>
<evidence type="ECO:0000256" key="6">
    <source>
        <dbReference type="ARBA" id="ARBA00022989"/>
    </source>
</evidence>
<dbReference type="InterPro" id="IPR056785">
    <property type="entry name" value="YkcA/B-like_C"/>
</dbReference>
<evidence type="ECO:0000259" key="11">
    <source>
        <dbReference type="Pfam" id="PF24878"/>
    </source>
</evidence>
<feature type="compositionally biased region" description="Polar residues" evidence="8">
    <location>
        <begin position="296"/>
        <end position="318"/>
    </location>
</feature>
<dbReference type="InterPro" id="IPR050297">
    <property type="entry name" value="LipidA_mod_glycosyltrf_83"/>
</dbReference>
<evidence type="ECO:0000256" key="7">
    <source>
        <dbReference type="ARBA" id="ARBA00023136"/>
    </source>
</evidence>
<proteinExistence type="predicted"/>
<accession>A0ABP9X5I1</accession>
<gene>
    <name evidence="12" type="ORF">Hgul01_03622</name>
</gene>
<comment type="caution">
    <text evidence="12">The sequence shown here is derived from an EMBL/GenBank/DDBJ whole genome shotgun (WGS) entry which is preliminary data.</text>
</comment>
<keyword evidence="3" id="KW-0328">Glycosyltransferase</keyword>
<dbReference type="PANTHER" id="PTHR33908:SF3">
    <property type="entry name" value="UNDECAPRENYL PHOSPHATE-ALPHA-4-AMINO-4-DEOXY-L-ARABINOSE ARABINOSYL TRANSFERASE"/>
    <property type="match status" value="1"/>
</dbReference>
<feature type="transmembrane region" description="Helical" evidence="9">
    <location>
        <begin position="24"/>
        <end position="42"/>
    </location>
</feature>
<keyword evidence="2" id="KW-1003">Cell membrane</keyword>
<evidence type="ECO:0000256" key="2">
    <source>
        <dbReference type="ARBA" id="ARBA00022475"/>
    </source>
</evidence>
<feature type="transmembrane region" description="Helical" evidence="9">
    <location>
        <begin position="155"/>
        <end position="172"/>
    </location>
</feature>
<evidence type="ECO:0000313" key="12">
    <source>
        <dbReference type="EMBL" id="GAA5529808.1"/>
    </source>
</evidence>
<evidence type="ECO:0000256" key="3">
    <source>
        <dbReference type="ARBA" id="ARBA00022676"/>
    </source>
</evidence>
<feature type="transmembrane region" description="Helical" evidence="9">
    <location>
        <begin position="224"/>
        <end position="245"/>
    </location>
</feature>
<evidence type="ECO:0000313" key="13">
    <source>
        <dbReference type="Proteomes" id="UP001428290"/>
    </source>
</evidence>
<sequence>MSALSLDQHATEHPRQGLARLIDAWPQLALALIVVLAAALRLANLGELGYVNHYYSAGITSMLQSWHNFFFVAAEPGAAVSIDKPPVGLWLQVASASIFGVNAFGVLLPQILAGLGSIIVLNHLVRRKFGVVAGLVAALSLAVTPVVIATDRNNTIDSVLIFCLLLATWAFIKASETTQWRFLFLGAVLIGIGFNIKMLQAILPLPAIYLFYLVSAKQPWWRTIVQLVVASVVLAVVSLSWAVAVDLTPADQRPYVGSSGDNSVLSLMLGYNGLQRLQGMNAGGGAAGGMRQRGNSTFPQRGNGNFTPPNNQTGANPQPAQPNLGNGNSSPPNQASPNAGRGGSSAIAGGSEEGFDRLFSTPLSKEVSWLLPFGLASLLLLLARGGLDWPVGAKHGAAALWGGWLLTAIIFFSIAGFYHEYYLSMLAAPLAALIGIGVVEFWRWWQANRWAASACLMLAVLASLGLQQTTALAFVEYSWWLGLSVIMVMLGVGVLLWACIRQTSRLAQLAFGGLLIGLLITPSVWSGYTTMNASANQSLPSAYSGVVSGPPNNGGLTVNQTLIDYLQANTQAVEYLLAVPSSMQGSDYVLATGRPVLYIGGFMGIDNVLTKEQLITMVANNQLRYIYWNRNGGNGFGAGSNSQSDLSNWINNSCTIVAGFDTTTQNSGAPGGTSVGPNQTTQNRGGFGAMQISLYDCGNA</sequence>
<evidence type="ECO:0000256" key="5">
    <source>
        <dbReference type="ARBA" id="ARBA00022692"/>
    </source>
</evidence>
<dbReference type="RefSeq" id="WP_345723403.1">
    <property type="nucleotide sequence ID" value="NZ_BAABRU010000013.1"/>
</dbReference>